<gene>
    <name evidence="1" type="ORF">LMG8286_00788</name>
</gene>
<proteinExistence type="predicted"/>
<keyword evidence="2" id="KW-1185">Reference proteome</keyword>
<evidence type="ECO:0000313" key="2">
    <source>
        <dbReference type="Proteomes" id="UP000789359"/>
    </source>
</evidence>
<dbReference type="Proteomes" id="UP000789359">
    <property type="component" value="Unassembled WGS sequence"/>
</dbReference>
<comment type="caution">
    <text evidence="1">The sequence shown here is derived from an EMBL/GenBank/DDBJ whole genome shotgun (WGS) entry which is preliminary data.</text>
</comment>
<evidence type="ECO:0000313" key="1">
    <source>
        <dbReference type="EMBL" id="CAD7287157.1"/>
    </source>
</evidence>
<accession>A0ABM8Q319</accession>
<dbReference type="EMBL" id="CAJHOE010000001">
    <property type="protein sequence ID" value="CAD7287157.1"/>
    <property type="molecule type" value="Genomic_DNA"/>
</dbReference>
<reference evidence="1 2" key="1">
    <citation type="submission" date="2020-11" db="EMBL/GenBank/DDBJ databases">
        <authorList>
            <person name="Peeters C."/>
        </authorList>
    </citation>
    <scope>NUCLEOTIDE SEQUENCE [LARGE SCALE GENOMIC DNA]</scope>
    <source>
        <strain evidence="1 2">LMG 8286</strain>
    </source>
</reference>
<protein>
    <submittedName>
        <fullName evidence="1">Uncharacterized protein</fullName>
    </submittedName>
</protein>
<sequence>MNETEKILLNFLHTKNAIKSQIDISDESLITAILKQNLLSESELLSFAVELFRKNEIRLQISLALM</sequence>
<organism evidence="1 2">
    <name type="scientific">Campylobacter suis</name>
    <dbReference type="NCBI Taxonomy" id="2790657"/>
    <lineage>
        <taxon>Bacteria</taxon>
        <taxon>Pseudomonadati</taxon>
        <taxon>Campylobacterota</taxon>
        <taxon>Epsilonproteobacteria</taxon>
        <taxon>Campylobacterales</taxon>
        <taxon>Campylobacteraceae</taxon>
        <taxon>Campylobacter</taxon>
    </lineage>
</organism>
<name>A0ABM8Q319_9BACT</name>